<gene>
    <name evidence="1" type="ORF">UFOVP755_79</name>
</gene>
<accession>A0A6J7X8X9</accession>
<proteinExistence type="predicted"/>
<protein>
    <submittedName>
        <fullName evidence="1">Uncharacterized protein</fullName>
    </submittedName>
</protein>
<dbReference type="EMBL" id="LR798356">
    <property type="protein sequence ID" value="CAB5226174.1"/>
    <property type="molecule type" value="Genomic_DNA"/>
</dbReference>
<organism evidence="1">
    <name type="scientific">uncultured Caudovirales phage</name>
    <dbReference type="NCBI Taxonomy" id="2100421"/>
    <lineage>
        <taxon>Viruses</taxon>
        <taxon>Duplodnaviria</taxon>
        <taxon>Heunggongvirae</taxon>
        <taxon>Uroviricota</taxon>
        <taxon>Caudoviricetes</taxon>
        <taxon>Peduoviridae</taxon>
        <taxon>Maltschvirus</taxon>
        <taxon>Maltschvirus maltsch</taxon>
    </lineage>
</organism>
<sequence length="542" mass="61462">MGTINKTEKLPNLPIDAKSIYSIDLMTEYIPYFLVYVKHTEDTEYRPIGDTLMARLTDLEIQLTDRKSPLIEITIALESMFISSNVFAYDSQSLIGTFFNLENATRSNTFQPITDDLLRDEFVSSIDGITKFFDLGKKVKLDYGYNGFYSTIENYDITDFKLQLKNGGVVATIIAQKLGRRKDIIYPAIVYTKGTVIDILRDLVYRTGIELDPNLIQDTEKELKTLEDQIYEQQLSLDFLIQQENELYTQFINELAKSPISSSDIDARIPTSNVDDIDGRDIIKVDASIFILLSDKFLDIIKLRKDILTQRETIAEIKATATNTTAFSDTFKLYEYTSDEPFVVESATTRQTLLDLLRTLGISLESSQDTLSLKRENDYKLSYGKPNSEIKSITFKTEDLQEKARYSGRPVITRNTINQGTEKIDLSTPTSPIGTQKIDLNPLSTVTQRGATAKTRSSYEQAKINRNARNVLTASVEMLTGYPAFYPLDKIELDLGNSFYSGVYVIDHVIHDFSDSGFKTKMELNKEASKKLKPKAKEGTLR</sequence>
<evidence type="ECO:0000313" key="1">
    <source>
        <dbReference type="EMBL" id="CAB5226174.1"/>
    </source>
</evidence>
<reference evidence="1" key="1">
    <citation type="submission" date="2020-05" db="EMBL/GenBank/DDBJ databases">
        <authorList>
            <person name="Chiriac C."/>
            <person name="Salcher M."/>
            <person name="Ghai R."/>
            <person name="Kavagutti S V."/>
        </authorList>
    </citation>
    <scope>NUCLEOTIDE SEQUENCE</scope>
</reference>
<name>A0A6J7X8X9_9CAUD</name>